<reference evidence="4" key="2">
    <citation type="journal article" date="2021" name="PeerJ">
        <title>Extensive microbial diversity within the chicken gut microbiome revealed by metagenomics and culture.</title>
        <authorList>
            <person name="Gilroy R."/>
            <person name="Ravi A."/>
            <person name="Getino M."/>
            <person name="Pursley I."/>
            <person name="Horton D.L."/>
            <person name="Alikhan N.F."/>
            <person name="Baker D."/>
            <person name="Gharbi K."/>
            <person name="Hall N."/>
            <person name="Watson M."/>
            <person name="Adriaenssens E.M."/>
            <person name="Foster-Nyarko E."/>
            <person name="Jarju S."/>
            <person name="Secka A."/>
            <person name="Antonio M."/>
            <person name="Oren A."/>
            <person name="Chaudhuri R.R."/>
            <person name="La Ragione R."/>
            <person name="Hildebrand F."/>
            <person name="Pallen M.J."/>
        </authorList>
    </citation>
    <scope>NUCLEOTIDE SEQUENCE</scope>
    <source>
        <strain evidence="4">ChiGjej2B2-16831</strain>
    </source>
</reference>
<dbReference type="PANTHER" id="PTHR36934:SF1">
    <property type="entry name" value="THIOESTERASE DOMAIN-CONTAINING PROTEIN"/>
    <property type="match status" value="1"/>
</dbReference>
<feature type="active site" evidence="1">
    <location>
        <position position="66"/>
    </location>
</feature>
<feature type="active site" evidence="1">
    <location>
        <position position="32"/>
    </location>
</feature>
<feature type="binding site" evidence="2">
    <location>
        <position position="110"/>
    </location>
    <ligand>
        <name>substrate</name>
    </ligand>
</feature>
<evidence type="ECO:0000259" key="3">
    <source>
        <dbReference type="Pfam" id="PF22636"/>
    </source>
</evidence>
<evidence type="ECO:0000313" key="5">
    <source>
        <dbReference type="Proteomes" id="UP000824128"/>
    </source>
</evidence>
<comment type="caution">
    <text evidence="4">The sequence shown here is derived from an EMBL/GenBank/DDBJ whole genome shotgun (WGS) entry which is preliminary data.</text>
</comment>
<evidence type="ECO:0000313" key="4">
    <source>
        <dbReference type="EMBL" id="HIU94226.1"/>
    </source>
</evidence>
<feature type="domain" description="Fluoroacetyl-CoA-specific thioesterase-like" evidence="3">
    <location>
        <begin position="14"/>
        <end position="115"/>
    </location>
</feature>
<gene>
    <name evidence="4" type="ORF">IAD24_03620</name>
</gene>
<dbReference type="PIRSF" id="PIRSF014972">
    <property type="entry name" value="FlK"/>
    <property type="match status" value="1"/>
</dbReference>
<name>A0A9D1STI7_9FIRM</name>
<dbReference type="InterPro" id="IPR029069">
    <property type="entry name" value="HotDog_dom_sf"/>
</dbReference>
<feature type="binding site" evidence="2">
    <location>
        <position position="59"/>
    </location>
    <ligand>
        <name>CoA</name>
        <dbReference type="ChEBI" id="CHEBI:57287"/>
    </ligand>
</feature>
<accession>A0A9D1STI7</accession>
<dbReference type="PANTHER" id="PTHR36934">
    <property type="entry name" value="BLR0278 PROTEIN"/>
    <property type="match status" value="1"/>
</dbReference>
<protein>
    <recommendedName>
        <fullName evidence="3">Fluoroacetyl-CoA-specific thioesterase-like domain-containing protein</fullName>
    </recommendedName>
</protein>
<organism evidence="4 5">
    <name type="scientific">Candidatus Aphodomorpha intestinavium</name>
    <dbReference type="NCBI Taxonomy" id="2840672"/>
    <lineage>
        <taxon>Bacteria</taxon>
        <taxon>Bacillati</taxon>
        <taxon>Bacillota</taxon>
        <taxon>Clostridia</taxon>
        <taxon>Eubacteriales</taxon>
        <taxon>Candidatus Aphodomorpha</taxon>
    </lineage>
</organism>
<dbReference type="InterPro" id="IPR054485">
    <property type="entry name" value="FlK-like_dom"/>
</dbReference>
<dbReference type="Proteomes" id="UP000824128">
    <property type="component" value="Unassembled WGS sequence"/>
</dbReference>
<evidence type="ECO:0000256" key="1">
    <source>
        <dbReference type="PIRSR" id="PIRSR014972-1"/>
    </source>
</evidence>
<dbReference type="SUPFAM" id="SSF54637">
    <property type="entry name" value="Thioesterase/thiol ester dehydrase-isomerase"/>
    <property type="match status" value="1"/>
</dbReference>
<dbReference type="Pfam" id="PF22636">
    <property type="entry name" value="FlK"/>
    <property type="match status" value="1"/>
</dbReference>
<dbReference type="InterPro" id="IPR025540">
    <property type="entry name" value="FlK"/>
</dbReference>
<dbReference type="AlphaFoldDB" id="A0A9D1STI7"/>
<proteinExistence type="predicted"/>
<dbReference type="Gene3D" id="3.10.129.10">
    <property type="entry name" value="Hotdog Thioesterase"/>
    <property type="match status" value="1"/>
</dbReference>
<feature type="binding site" evidence="2">
    <location>
        <position position="59"/>
    </location>
    <ligand>
        <name>substrate</name>
    </ligand>
</feature>
<sequence>MRPGVRGHAACAVCAENTARAMGSGELPVFATPALAACMERAAAASVAPLLGAGRTSVGVRLCLEHTAATPVGMEVRCESELTAVDGRRLTFSITAYDGAGEIGRAEHVRAIVDAQRFLEKTEGKRSP</sequence>
<dbReference type="EMBL" id="DVNZ01000116">
    <property type="protein sequence ID" value="HIU94226.1"/>
    <property type="molecule type" value="Genomic_DNA"/>
</dbReference>
<evidence type="ECO:0000256" key="2">
    <source>
        <dbReference type="PIRSR" id="PIRSR014972-2"/>
    </source>
</evidence>
<reference evidence="4" key="1">
    <citation type="submission" date="2020-10" db="EMBL/GenBank/DDBJ databases">
        <authorList>
            <person name="Gilroy R."/>
        </authorList>
    </citation>
    <scope>NUCLEOTIDE SEQUENCE</scope>
    <source>
        <strain evidence="4">ChiGjej2B2-16831</strain>
    </source>
</reference>
<feature type="active site" evidence="1">
    <location>
        <position position="40"/>
    </location>
</feature>